<proteinExistence type="predicted"/>
<gene>
    <name evidence="1" type="ORF">K3G42_012250</name>
</gene>
<evidence type="ECO:0000313" key="2">
    <source>
        <dbReference type="Proteomes" id="UP000827872"/>
    </source>
</evidence>
<protein>
    <submittedName>
        <fullName evidence="1">Uncharacterized protein</fullName>
    </submittedName>
</protein>
<keyword evidence="2" id="KW-1185">Reference proteome</keyword>
<organism evidence="1 2">
    <name type="scientific">Sphaerodactylus townsendi</name>
    <dbReference type="NCBI Taxonomy" id="933632"/>
    <lineage>
        <taxon>Eukaryota</taxon>
        <taxon>Metazoa</taxon>
        <taxon>Chordata</taxon>
        <taxon>Craniata</taxon>
        <taxon>Vertebrata</taxon>
        <taxon>Euteleostomi</taxon>
        <taxon>Lepidosauria</taxon>
        <taxon>Squamata</taxon>
        <taxon>Bifurcata</taxon>
        <taxon>Gekkota</taxon>
        <taxon>Sphaerodactylidae</taxon>
        <taxon>Sphaerodactylus</taxon>
    </lineage>
</organism>
<sequence length="182" mass="19467">MRLSAVVTLAAFSVQFCFLDEASGQLLRGKRTAEEHSAASARGRKTPASPHEGDGGRGMRRQPSVGLQKVEGSAGSQDRRQSKGVSQPQRGVSKLAAESKKPSPQLSPPKRKHQALQNHLKGHGKFNPDTSKTCKRPSDCDGCLGLYTCKLPRGKCDLKAVSRETGILLTGVVIYESNSGIS</sequence>
<evidence type="ECO:0000313" key="1">
    <source>
        <dbReference type="EMBL" id="KAH8006732.1"/>
    </source>
</evidence>
<name>A0ACB8FN59_9SAUR</name>
<comment type="caution">
    <text evidence="1">The sequence shown here is derived from an EMBL/GenBank/DDBJ whole genome shotgun (WGS) entry which is preliminary data.</text>
</comment>
<dbReference type="EMBL" id="CM037619">
    <property type="protein sequence ID" value="KAH8006732.1"/>
    <property type="molecule type" value="Genomic_DNA"/>
</dbReference>
<accession>A0ACB8FN59</accession>
<dbReference type="Proteomes" id="UP000827872">
    <property type="component" value="Linkage Group LG06"/>
</dbReference>
<reference evidence="1" key="1">
    <citation type="submission" date="2021-08" db="EMBL/GenBank/DDBJ databases">
        <title>The first chromosome-level gecko genome reveals the dynamic sex chromosomes of Neotropical dwarf geckos (Sphaerodactylidae: Sphaerodactylus).</title>
        <authorList>
            <person name="Pinto B.J."/>
            <person name="Keating S.E."/>
            <person name="Gamble T."/>
        </authorList>
    </citation>
    <scope>NUCLEOTIDE SEQUENCE</scope>
    <source>
        <strain evidence="1">TG3544</strain>
    </source>
</reference>